<dbReference type="RefSeq" id="WP_091617728.1">
    <property type="nucleotide sequence ID" value="NZ_FOEF01000006.1"/>
</dbReference>
<proteinExistence type="inferred from homology"/>
<evidence type="ECO:0000256" key="4">
    <source>
        <dbReference type="ARBA" id="ARBA00023098"/>
    </source>
</evidence>
<keyword evidence="2" id="KW-0436">Ligase</keyword>
<gene>
    <name evidence="8" type="ORF">SAMN04489732_106215</name>
</gene>
<dbReference type="GO" id="GO:0016020">
    <property type="term" value="C:membrane"/>
    <property type="evidence" value="ECO:0007669"/>
    <property type="project" value="TreeGrafter"/>
</dbReference>
<keyword evidence="6" id="KW-0175">Coiled coil</keyword>
<accession>A0A1H8X2U5</accession>
<dbReference type="STRING" id="394193.SAMN04489732_106215"/>
<dbReference type="AlphaFoldDB" id="A0A1H8X2U5"/>
<evidence type="ECO:0000256" key="1">
    <source>
        <dbReference type="ARBA" id="ARBA00006432"/>
    </source>
</evidence>
<dbReference type="Proteomes" id="UP000198582">
    <property type="component" value="Unassembled WGS sequence"/>
</dbReference>
<keyword evidence="3" id="KW-0276">Fatty acid metabolism</keyword>
<dbReference type="Pfam" id="PF00501">
    <property type="entry name" value="AMP-binding"/>
    <property type="match status" value="1"/>
</dbReference>
<evidence type="ECO:0000313" key="8">
    <source>
        <dbReference type="EMBL" id="SEP34265.1"/>
    </source>
</evidence>
<name>A0A1H8X2U5_9PSEU</name>
<dbReference type="InterPro" id="IPR020845">
    <property type="entry name" value="AMP-binding_CS"/>
</dbReference>
<dbReference type="GO" id="GO:0004467">
    <property type="term" value="F:long-chain fatty acid-CoA ligase activity"/>
    <property type="evidence" value="ECO:0007669"/>
    <property type="project" value="TreeGrafter"/>
</dbReference>
<protein>
    <recommendedName>
        <fullName evidence="5">Acyl-CoA synthetase</fullName>
    </recommendedName>
</protein>
<feature type="domain" description="AMP-dependent synthetase/ligase" evidence="7">
    <location>
        <begin position="24"/>
        <end position="424"/>
    </location>
</feature>
<evidence type="ECO:0000256" key="6">
    <source>
        <dbReference type="SAM" id="Coils"/>
    </source>
</evidence>
<dbReference type="SUPFAM" id="SSF56801">
    <property type="entry name" value="Acetyl-CoA synthetase-like"/>
    <property type="match status" value="1"/>
</dbReference>
<sequence length="598" mass="63838">MREYSAPAGKPVTDDENLADVVWANAERFSDVVSFRRQVDGSWLDVTAKDFADQVAAVAKGLAGAGIGHGDRVALMSKTRYEWTLIDFAIWAAGAVTVPIYETSSPEQVQWILSDSAAKAVIVETDEHRGAVDQVRDRLTALELTWQIESASPAIDELTALGAEISDEDLHSRRRAVSAGELATIVYTSGTTGRPKGVELTHRNLLTEIRADIEAFPELMEQGNSLLCFLPLAHILARAIAVTALSARVTLGHTPDVKNLVPDLGTFRPTFVVAVPRVFEKVYNSAKQKAHSEGKGKIFDAAEAVAVAYSEAQDGGGAGFGLRAKHLLFDRLVYSKLRAALGGRCVAAVSGGAPLGARLAHFFRGIGVPVFEGYGLTETSAAANVNTKTAFRVGTVGKPVAGNSVRIADDGEILVKGGVVFGAYHNNAEASAESLTDGWFHTGDLGELDADGFLKITGRKKEIIVTAGGKNVAPSGLEDTIKASPLISQAMVVGDQRPFIGALVTVDEEYFPSWKTQHGKPAQATVADLATDEDLLKEIQAAVDEANRQVSHAEAIKKFTVLAKDFTEAGGEITPSMKLKRNVVSKNYAGDIEALYRK</sequence>
<evidence type="ECO:0000313" key="9">
    <source>
        <dbReference type="Proteomes" id="UP000198582"/>
    </source>
</evidence>
<dbReference type="InterPro" id="IPR000873">
    <property type="entry name" value="AMP-dep_synth/lig_dom"/>
</dbReference>
<dbReference type="Pfam" id="PF23562">
    <property type="entry name" value="AMP-binding_C_3"/>
    <property type="match status" value="1"/>
</dbReference>
<feature type="coiled-coil region" evidence="6">
    <location>
        <begin position="529"/>
        <end position="556"/>
    </location>
</feature>
<dbReference type="PROSITE" id="PS00455">
    <property type="entry name" value="AMP_BINDING"/>
    <property type="match status" value="1"/>
</dbReference>
<reference evidence="8 9" key="1">
    <citation type="submission" date="2016-10" db="EMBL/GenBank/DDBJ databases">
        <authorList>
            <person name="de Groot N.N."/>
        </authorList>
    </citation>
    <scope>NUCLEOTIDE SEQUENCE [LARGE SCALE GENOMIC DNA]</scope>
    <source>
        <strain evidence="8 9">DSM 44993</strain>
    </source>
</reference>
<evidence type="ECO:0000256" key="3">
    <source>
        <dbReference type="ARBA" id="ARBA00022832"/>
    </source>
</evidence>
<keyword evidence="9" id="KW-1185">Reference proteome</keyword>
<dbReference type="PANTHER" id="PTHR43272">
    <property type="entry name" value="LONG-CHAIN-FATTY-ACID--COA LIGASE"/>
    <property type="match status" value="1"/>
</dbReference>
<evidence type="ECO:0000256" key="5">
    <source>
        <dbReference type="ARBA" id="ARBA00032875"/>
    </source>
</evidence>
<comment type="similarity">
    <text evidence="1">Belongs to the ATP-dependent AMP-binding enzyme family.</text>
</comment>
<dbReference type="Gene3D" id="3.40.50.12780">
    <property type="entry name" value="N-terminal domain of ligase-like"/>
    <property type="match status" value="1"/>
</dbReference>
<evidence type="ECO:0000259" key="7">
    <source>
        <dbReference type="Pfam" id="PF00501"/>
    </source>
</evidence>
<dbReference type="InterPro" id="IPR042099">
    <property type="entry name" value="ANL_N_sf"/>
</dbReference>
<dbReference type="PANTHER" id="PTHR43272:SF32">
    <property type="entry name" value="AMP-DEPENDENT SYNTHETASE_LIGASE DOMAIN-CONTAINING PROTEIN"/>
    <property type="match status" value="1"/>
</dbReference>
<dbReference type="OrthoDB" id="9803968at2"/>
<dbReference type="CDD" id="cd05907">
    <property type="entry name" value="VL_LC_FACS_like"/>
    <property type="match status" value="1"/>
</dbReference>
<dbReference type="EMBL" id="FOEF01000006">
    <property type="protein sequence ID" value="SEP34265.1"/>
    <property type="molecule type" value="Genomic_DNA"/>
</dbReference>
<organism evidence="8 9">
    <name type="scientific">Amycolatopsis saalfeldensis</name>
    <dbReference type="NCBI Taxonomy" id="394193"/>
    <lineage>
        <taxon>Bacteria</taxon>
        <taxon>Bacillati</taxon>
        <taxon>Actinomycetota</taxon>
        <taxon>Actinomycetes</taxon>
        <taxon>Pseudonocardiales</taxon>
        <taxon>Pseudonocardiaceae</taxon>
        <taxon>Amycolatopsis</taxon>
    </lineage>
</organism>
<keyword evidence="4" id="KW-0443">Lipid metabolism</keyword>
<evidence type="ECO:0000256" key="2">
    <source>
        <dbReference type="ARBA" id="ARBA00022598"/>
    </source>
</evidence>